<dbReference type="AlphaFoldDB" id="A0A8I3A9H1"/>
<dbReference type="Proteomes" id="UP000683000">
    <property type="component" value="Unassembled WGS sequence"/>
</dbReference>
<dbReference type="Pfam" id="PF23153">
    <property type="entry name" value="Aip3p_Bud6_N"/>
    <property type="match status" value="1"/>
</dbReference>
<evidence type="ECO:0000313" key="2">
    <source>
        <dbReference type="EMBL" id="KAG6374811.1"/>
    </source>
</evidence>
<protein>
    <recommendedName>
        <fullName evidence="1">Aip3p/Bud6 N-terminal domain-containing protein</fullName>
    </recommendedName>
</protein>
<proteinExistence type="predicted"/>
<keyword evidence="3" id="KW-1185">Reference proteome</keyword>
<name>A0A8I3A9H1_9AGAM</name>
<dbReference type="InterPro" id="IPR056279">
    <property type="entry name" value="Aip3p_Bud6_N"/>
</dbReference>
<evidence type="ECO:0000259" key="1">
    <source>
        <dbReference type="Pfam" id="PF23153"/>
    </source>
</evidence>
<gene>
    <name evidence="2" type="ORF">JVT61DRAFT_4195</name>
</gene>
<feature type="domain" description="Aip3p/Bud6 N-terminal" evidence="1">
    <location>
        <begin position="20"/>
        <end position="124"/>
    </location>
</feature>
<comment type="caution">
    <text evidence="2">The sequence shown here is derived from an EMBL/GenBank/DDBJ whole genome shotgun (WGS) entry which is preliminary data.</text>
</comment>
<reference evidence="2" key="1">
    <citation type="submission" date="2021-03" db="EMBL/GenBank/DDBJ databases">
        <title>Evolutionary innovations through gain and loss of genes in the ectomycorrhizal Boletales.</title>
        <authorList>
            <person name="Wu G."/>
            <person name="Miyauchi S."/>
            <person name="Morin E."/>
            <person name="Yang Z.-L."/>
            <person name="Xu J."/>
            <person name="Martin F.M."/>
        </authorList>
    </citation>
    <scope>NUCLEOTIDE SEQUENCE</scope>
    <source>
        <strain evidence="2">BR01</strain>
    </source>
</reference>
<evidence type="ECO:0000313" key="3">
    <source>
        <dbReference type="Proteomes" id="UP000683000"/>
    </source>
</evidence>
<dbReference type="OrthoDB" id="783096at2759"/>
<dbReference type="EMBL" id="JAGFBS010000017">
    <property type="protein sequence ID" value="KAG6374811.1"/>
    <property type="molecule type" value="Genomic_DNA"/>
</dbReference>
<sequence>MSPAGSGSSSPAYYAELPMIVHDLIQDMKALESALHRWSRGTSNLQRRHYDIPTRYVITLLACRTGDGPIISDLHAIPTQLRSALEECLGETPSLNVLDRYLPEIRRLLGDVLHGLRAKQPAWRNATTAASVRAFSPGGPRLPPTPFP</sequence>
<accession>A0A8I3A9H1</accession>
<organism evidence="2 3">
    <name type="scientific">Boletus reticuloceps</name>
    <dbReference type="NCBI Taxonomy" id="495285"/>
    <lineage>
        <taxon>Eukaryota</taxon>
        <taxon>Fungi</taxon>
        <taxon>Dikarya</taxon>
        <taxon>Basidiomycota</taxon>
        <taxon>Agaricomycotina</taxon>
        <taxon>Agaricomycetes</taxon>
        <taxon>Agaricomycetidae</taxon>
        <taxon>Boletales</taxon>
        <taxon>Boletineae</taxon>
        <taxon>Boletaceae</taxon>
        <taxon>Boletoideae</taxon>
        <taxon>Boletus</taxon>
    </lineage>
</organism>